<dbReference type="AlphaFoldDB" id="A0A9X4QQ87"/>
<feature type="transmembrane region" description="Helical" evidence="6">
    <location>
        <begin position="116"/>
        <end position="133"/>
    </location>
</feature>
<dbReference type="GO" id="GO:0005886">
    <property type="term" value="C:plasma membrane"/>
    <property type="evidence" value="ECO:0007669"/>
    <property type="project" value="UniProtKB-SubCell"/>
</dbReference>
<evidence type="ECO:0000313" key="7">
    <source>
        <dbReference type="EMBL" id="MDG0793505.1"/>
    </source>
</evidence>
<evidence type="ECO:0000256" key="4">
    <source>
        <dbReference type="ARBA" id="ARBA00022989"/>
    </source>
</evidence>
<evidence type="ECO:0000256" key="6">
    <source>
        <dbReference type="SAM" id="Phobius"/>
    </source>
</evidence>
<accession>A0A9X4QQ87</accession>
<feature type="transmembrane region" description="Helical" evidence="6">
    <location>
        <begin position="64"/>
        <end position="84"/>
    </location>
</feature>
<feature type="transmembrane region" description="Helical" evidence="6">
    <location>
        <begin position="443"/>
        <end position="462"/>
    </location>
</feature>
<keyword evidence="8" id="KW-1185">Reference proteome</keyword>
<comment type="subcellular location">
    <subcellularLocation>
        <location evidence="1">Cell membrane</location>
        <topology evidence="1">Multi-pass membrane protein</topology>
    </subcellularLocation>
</comment>
<feature type="transmembrane region" description="Helical" evidence="6">
    <location>
        <begin position="399"/>
        <end position="423"/>
    </location>
</feature>
<feature type="transmembrane region" description="Helical" evidence="6">
    <location>
        <begin position="90"/>
        <end position="109"/>
    </location>
</feature>
<dbReference type="InterPro" id="IPR001851">
    <property type="entry name" value="ABC_transp_permease"/>
</dbReference>
<feature type="transmembrane region" description="Helical" evidence="6">
    <location>
        <begin position="312"/>
        <end position="334"/>
    </location>
</feature>
<dbReference type="Proteomes" id="UP001153387">
    <property type="component" value="Unassembled WGS sequence"/>
</dbReference>
<gene>
    <name evidence="7" type="ORF">OMP38_23710</name>
</gene>
<keyword evidence="4 6" id="KW-1133">Transmembrane helix</keyword>
<dbReference type="PANTHER" id="PTHR43370">
    <property type="entry name" value="SUGAR ABC TRANSPORTER INTEGRAL MEMBRANE PROTEIN-RELATED"/>
    <property type="match status" value="1"/>
</dbReference>
<feature type="transmembrane region" description="Helical" evidence="6">
    <location>
        <begin position="183"/>
        <end position="203"/>
    </location>
</feature>
<comment type="caution">
    <text evidence="7">The sequence shown here is derived from an EMBL/GenBank/DDBJ whole genome shotgun (WGS) entry which is preliminary data.</text>
</comment>
<feature type="transmembrane region" description="Helical" evidence="6">
    <location>
        <begin position="365"/>
        <end position="387"/>
    </location>
</feature>
<evidence type="ECO:0000313" key="8">
    <source>
        <dbReference type="Proteomes" id="UP001153387"/>
    </source>
</evidence>
<dbReference type="CDD" id="cd06580">
    <property type="entry name" value="TM_PBP1_transp_TpRbsC_like"/>
    <property type="match status" value="2"/>
</dbReference>
<sequence>MFNEAQTLPALGDTRLHFGLVFALVAVVLYGLLVKYTKWGYELRLIGANPEAAKNAGIPIKRHILLVMLISGGLAGLAGMAEVSGVSHRLMYGISPGYGYTAIIVAWLAKLNPVGLVVSAVLFGGLIVGGYSVQTIGLPSSISNMIQGAILFFLIAGGMFGKFRLRRNASVEERSTMDTFTQIVIAAISSGTPLLFAALGGILIERSGIIQLGAEGIMLLGAVISCMTFIHTGSLPLALLAVAGISIALGLVHAFMTVTLRANQTVSGLAMTLFGTGLSAYLGKSVAGTPIPGSVPKFDLNFLDGVPFLGDVFGHLNVLTWFSFLLVVVLHLFIHRTSWGLHLRAIGDNPATADVMGIRVQTFRYGYVIAGTILIGLAGADMLLAYSPTWTEGMTAGRGWIAVALIIFARWNPVRALLCAYFFGAMDTIGFKIQLIGSEIPSYFLKMIPYIVTILVLMYLGWRSRNKLSGTPQSLGLPYIREQRF</sequence>
<proteinExistence type="predicted"/>
<dbReference type="GO" id="GO:0022857">
    <property type="term" value="F:transmembrane transporter activity"/>
    <property type="evidence" value="ECO:0007669"/>
    <property type="project" value="InterPro"/>
</dbReference>
<feature type="transmembrane region" description="Helical" evidence="6">
    <location>
        <begin position="16"/>
        <end position="34"/>
    </location>
</feature>
<protein>
    <recommendedName>
        <fullName evidence="9">ABC transporter permease</fullName>
    </recommendedName>
</protein>
<feature type="transmembrane region" description="Helical" evidence="6">
    <location>
        <begin position="145"/>
        <end position="163"/>
    </location>
</feature>
<feature type="transmembrane region" description="Helical" evidence="6">
    <location>
        <begin position="209"/>
        <end position="230"/>
    </location>
</feature>
<keyword evidence="2" id="KW-1003">Cell membrane</keyword>
<keyword evidence="3 6" id="KW-0812">Transmembrane</keyword>
<evidence type="ECO:0000256" key="1">
    <source>
        <dbReference type="ARBA" id="ARBA00004651"/>
    </source>
</evidence>
<organism evidence="7 8">
    <name type="scientific">Cohnella ginsengisoli</name>
    <dbReference type="NCBI Taxonomy" id="425004"/>
    <lineage>
        <taxon>Bacteria</taxon>
        <taxon>Bacillati</taxon>
        <taxon>Bacillota</taxon>
        <taxon>Bacilli</taxon>
        <taxon>Bacillales</taxon>
        <taxon>Paenibacillaceae</taxon>
        <taxon>Cohnella</taxon>
    </lineage>
</organism>
<dbReference type="Pfam" id="PF02653">
    <property type="entry name" value="BPD_transp_2"/>
    <property type="match status" value="2"/>
</dbReference>
<reference evidence="7 8" key="1">
    <citation type="submission" date="2022-10" db="EMBL/GenBank/DDBJ databases">
        <title>Comparative genomic analysis of Cohnella hashimotonis sp. nov., isolated from the International Space Station.</title>
        <authorList>
            <person name="Simpson A."/>
            <person name="Venkateswaran K."/>
        </authorList>
    </citation>
    <scope>NUCLEOTIDE SEQUENCE [LARGE SCALE GENOMIC DNA]</scope>
    <source>
        <strain evidence="7 8">DSM 18997</strain>
    </source>
</reference>
<evidence type="ECO:0008006" key="9">
    <source>
        <dbReference type="Google" id="ProtNLM"/>
    </source>
</evidence>
<evidence type="ECO:0000256" key="5">
    <source>
        <dbReference type="ARBA" id="ARBA00023136"/>
    </source>
</evidence>
<evidence type="ECO:0000256" key="3">
    <source>
        <dbReference type="ARBA" id="ARBA00022692"/>
    </source>
</evidence>
<feature type="transmembrane region" description="Helical" evidence="6">
    <location>
        <begin position="237"/>
        <end position="256"/>
    </location>
</feature>
<dbReference type="PANTHER" id="PTHR43370:SF2">
    <property type="entry name" value="ABC TRANSPORTER PERMEASE PROTEIN"/>
    <property type="match status" value="1"/>
</dbReference>
<keyword evidence="5 6" id="KW-0472">Membrane</keyword>
<name>A0A9X4QQ87_9BACL</name>
<evidence type="ECO:0000256" key="2">
    <source>
        <dbReference type="ARBA" id="ARBA00022475"/>
    </source>
</evidence>
<dbReference type="EMBL" id="JAPDHZ010000004">
    <property type="protein sequence ID" value="MDG0793505.1"/>
    <property type="molecule type" value="Genomic_DNA"/>
</dbReference>